<sequence>MGRRDALPDHGHAAAMTLPPWPADSPTSGEVRLRAVEARDSAMARQLSTDPYVPQTGSLPGNASASEAGAWIARQQGRHAEGAGFSFTIARRSDDDGVGHCGLWLKDLDEGRASAGYAISPAERGRGYAGKALAALTEFAWTVPGVQRVELFIEPWNAASIRTAEHAGYLRESLLPGHKMIGGQRRDMGLYVAVRPEDGGPSE</sequence>
<reference evidence="4" key="1">
    <citation type="submission" date="2017-03" db="EMBL/GenBank/DDBJ databases">
        <authorList>
            <person name="Monnet C."/>
        </authorList>
    </citation>
    <scope>NUCLEOTIDE SEQUENCE [LARGE SCALE GENOMIC DNA]</scope>
    <source>
        <strain evidence="4">P10</strain>
    </source>
</reference>
<feature type="domain" description="N-acetyltransferase" evidence="2">
    <location>
        <begin position="31"/>
        <end position="193"/>
    </location>
</feature>
<feature type="compositionally biased region" description="Basic and acidic residues" evidence="1">
    <location>
        <begin position="1"/>
        <end position="12"/>
    </location>
</feature>
<dbReference type="PANTHER" id="PTHR43441:SF10">
    <property type="entry name" value="ACETYLTRANSFERASE"/>
    <property type="match status" value="1"/>
</dbReference>
<dbReference type="CDD" id="cd04301">
    <property type="entry name" value="NAT_SF"/>
    <property type="match status" value="1"/>
</dbReference>
<dbReference type="InterPro" id="IPR000182">
    <property type="entry name" value="GNAT_dom"/>
</dbReference>
<dbReference type="GO" id="GO:1990189">
    <property type="term" value="F:protein N-terminal-serine acetyltransferase activity"/>
    <property type="evidence" value="ECO:0007669"/>
    <property type="project" value="TreeGrafter"/>
</dbReference>
<evidence type="ECO:0000313" key="3">
    <source>
        <dbReference type="EMBL" id="SMX75555.1"/>
    </source>
</evidence>
<dbReference type="AlphaFoldDB" id="A0A2H1IK19"/>
<dbReference type="Pfam" id="PF13302">
    <property type="entry name" value="Acetyltransf_3"/>
    <property type="match status" value="1"/>
</dbReference>
<evidence type="ECO:0000259" key="2">
    <source>
        <dbReference type="PROSITE" id="PS51186"/>
    </source>
</evidence>
<dbReference type="PANTHER" id="PTHR43441">
    <property type="entry name" value="RIBOSOMAL-PROTEIN-SERINE ACETYLTRANSFERASE"/>
    <property type="match status" value="1"/>
</dbReference>
<dbReference type="InterPro" id="IPR051908">
    <property type="entry name" value="Ribosomal_N-acetyltransferase"/>
</dbReference>
<evidence type="ECO:0000313" key="4">
    <source>
        <dbReference type="Proteomes" id="UP000234342"/>
    </source>
</evidence>
<protein>
    <submittedName>
        <fullName evidence="3">Protein N-acetyltransferase, RimJ/RimL family</fullName>
    </submittedName>
</protein>
<dbReference type="SUPFAM" id="SSF55729">
    <property type="entry name" value="Acyl-CoA N-acyltransferases (Nat)"/>
    <property type="match status" value="1"/>
</dbReference>
<dbReference type="GO" id="GO:0005737">
    <property type="term" value="C:cytoplasm"/>
    <property type="evidence" value="ECO:0007669"/>
    <property type="project" value="TreeGrafter"/>
</dbReference>
<keyword evidence="3" id="KW-0808">Transferase</keyword>
<name>A0A2H1IK19_9MICO</name>
<dbReference type="Gene3D" id="3.40.630.30">
    <property type="match status" value="1"/>
</dbReference>
<keyword evidence="4" id="KW-1185">Reference proteome</keyword>
<dbReference type="PROSITE" id="PS51186">
    <property type="entry name" value="GNAT"/>
    <property type="match status" value="1"/>
</dbReference>
<dbReference type="GO" id="GO:0008999">
    <property type="term" value="F:protein-N-terminal-alanine acetyltransferase activity"/>
    <property type="evidence" value="ECO:0007669"/>
    <property type="project" value="TreeGrafter"/>
</dbReference>
<dbReference type="InterPro" id="IPR016181">
    <property type="entry name" value="Acyl_CoA_acyltransferase"/>
</dbReference>
<accession>A0A2H1IK19</accession>
<organism evidence="3 4">
    <name type="scientific">Brevibacterium antiquum</name>
    <dbReference type="NCBI Taxonomy" id="234835"/>
    <lineage>
        <taxon>Bacteria</taxon>
        <taxon>Bacillati</taxon>
        <taxon>Actinomycetota</taxon>
        <taxon>Actinomycetes</taxon>
        <taxon>Micrococcales</taxon>
        <taxon>Brevibacteriaceae</taxon>
        <taxon>Brevibacterium</taxon>
    </lineage>
</organism>
<dbReference type="Proteomes" id="UP000234342">
    <property type="component" value="Unassembled WGS sequence"/>
</dbReference>
<feature type="region of interest" description="Disordered" evidence="1">
    <location>
        <begin position="1"/>
        <end position="27"/>
    </location>
</feature>
<proteinExistence type="predicted"/>
<dbReference type="EMBL" id="FXZE01000003">
    <property type="protein sequence ID" value="SMX75555.1"/>
    <property type="molecule type" value="Genomic_DNA"/>
</dbReference>
<gene>
    <name evidence="3" type="ORF">BANT10_00992</name>
</gene>
<evidence type="ECO:0000256" key="1">
    <source>
        <dbReference type="SAM" id="MobiDB-lite"/>
    </source>
</evidence>